<feature type="transmembrane region" description="Helical" evidence="1">
    <location>
        <begin position="341"/>
        <end position="366"/>
    </location>
</feature>
<feature type="transmembrane region" description="Helical" evidence="1">
    <location>
        <begin position="310"/>
        <end position="329"/>
    </location>
</feature>
<sequence length="419" mass="41244">MSQLSGSLPRPSARAWAEALTVVVAALAAMGAVGALGLWAAGAADLPSGAFPAVLAATVAAAVGGTVDVTGGAGVLGRTGATLAAVPLSVTLAGALAAGAALLRPPRHGPPSGPAELPARAARAAVLWLLALLPVARAARHTFRIGLGSSLLDELGAALGAEPTVGFRADVGATLGWGLVWLLVVCAVAVCVSGRTPLPAPLLRLRAVAGPAVRAVAGLLLGYVLLGLVVGVVVLCTRGHTARTAAVLLLGLPNLAWLALGVGLGGAWKGSVPGGGIGLPMPRALAAVLQEGGGEATVDLTSLSRHDGRTWVLVAVAAVALVAAGFLTARAFPAPLWWQGVRLAVVLALGLWAAGAATGLSARYGLSLLGIGELDAFGHEVRLYALLPRLTGLGALWGLAAGLLGGVLARVVPAGTTRG</sequence>
<feature type="transmembrane region" description="Helical" evidence="1">
    <location>
        <begin position="247"/>
        <end position="268"/>
    </location>
</feature>
<feature type="transmembrane region" description="Helical" evidence="1">
    <location>
        <begin position="386"/>
        <end position="409"/>
    </location>
</feature>
<accession>A0ABN0YYU1</accession>
<protein>
    <submittedName>
        <fullName evidence="2">Streptophobe family protein</fullName>
    </submittedName>
</protein>
<feature type="transmembrane region" description="Helical" evidence="1">
    <location>
        <begin position="20"/>
        <end position="44"/>
    </location>
</feature>
<keyword evidence="1" id="KW-1133">Transmembrane helix</keyword>
<keyword evidence="3" id="KW-1185">Reference proteome</keyword>
<reference evidence="2 3" key="1">
    <citation type="journal article" date="2019" name="Int. J. Syst. Evol. Microbiol.">
        <title>The Global Catalogue of Microorganisms (GCM) 10K type strain sequencing project: providing services to taxonomists for standard genome sequencing and annotation.</title>
        <authorList>
            <consortium name="The Broad Institute Genomics Platform"/>
            <consortium name="The Broad Institute Genome Sequencing Center for Infectious Disease"/>
            <person name="Wu L."/>
            <person name="Ma J."/>
        </authorList>
    </citation>
    <scope>NUCLEOTIDE SEQUENCE [LARGE SCALE GENOMIC DNA]</scope>
    <source>
        <strain evidence="2 3">JCM 4788</strain>
    </source>
</reference>
<keyword evidence="1" id="KW-0812">Transmembrane</keyword>
<feature type="transmembrane region" description="Helical" evidence="1">
    <location>
        <begin position="121"/>
        <end position="139"/>
    </location>
</feature>
<keyword evidence="1" id="KW-0472">Membrane</keyword>
<feature type="transmembrane region" description="Helical" evidence="1">
    <location>
        <begin position="175"/>
        <end position="195"/>
    </location>
</feature>
<dbReference type="NCBIfam" id="NF038391">
    <property type="entry name" value="streptophobe"/>
    <property type="match status" value="1"/>
</dbReference>
<dbReference type="RefSeq" id="WP_344027825.1">
    <property type="nucleotide sequence ID" value="NZ_BAAABX010000051.1"/>
</dbReference>
<dbReference type="EMBL" id="BAAABX010000051">
    <property type="protein sequence ID" value="GAA0421024.1"/>
    <property type="molecule type" value="Genomic_DNA"/>
</dbReference>
<evidence type="ECO:0000256" key="1">
    <source>
        <dbReference type="SAM" id="Phobius"/>
    </source>
</evidence>
<dbReference type="Proteomes" id="UP001500879">
    <property type="component" value="Unassembled WGS sequence"/>
</dbReference>
<organism evidence="2 3">
    <name type="scientific">Streptomyces luteireticuli</name>
    <dbReference type="NCBI Taxonomy" id="173858"/>
    <lineage>
        <taxon>Bacteria</taxon>
        <taxon>Bacillati</taxon>
        <taxon>Actinomycetota</taxon>
        <taxon>Actinomycetes</taxon>
        <taxon>Kitasatosporales</taxon>
        <taxon>Streptomycetaceae</taxon>
        <taxon>Streptomyces</taxon>
    </lineage>
</organism>
<comment type="caution">
    <text evidence="2">The sequence shown here is derived from an EMBL/GenBank/DDBJ whole genome shotgun (WGS) entry which is preliminary data.</text>
</comment>
<evidence type="ECO:0000313" key="3">
    <source>
        <dbReference type="Proteomes" id="UP001500879"/>
    </source>
</evidence>
<feature type="transmembrane region" description="Helical" evidence="1">
    <location>
        <begin position="50"/>
        <end position="69"/>
    </location>
</feature>
<proteinExistence type="predicted"/>
<feature type="transmembrane region" description="Helical" evidence="1">
    <location>
        <begin position="81"/>
        <end position="101"/>
    </location>
</feature>
<dbReference type="InterPro" id="IPR047724">
    <property type="entry name" value="Streptophobe"/>
</dbReference>
<gene>
    <name evidence="2" type="ORF">GCM10010357_47950</name>
</gene>
<evidence type="ECO:0000313" key="2">
    <source>
        <dbReference type="EMBL" id="GAA0421024.1"/>
    </source>
</evidence>
<feature type="transmembrane region" description="Helical" evidence="1">
    <location>
        <begin position="215"/>
        <end position="235"/>
    </location>
</feature>
<name>A0ABN0YYU1_9ACTN</name>